<dbReference type="GeneID" id="91085208"/>
<name>A0A1E3I9J3_9TREE</name>
<dbReference type="OrthoDB" id="6604018at2759"/>
<organism evidence="6 7">
    <name type="scientific">Cryptococcus depauperatus CBS 7841</name>
    <dbReference type="NCBI Taxonomy" id="1295531"/>
    <lineage>
        <taxon>Eukaryota</taxon>
        <taxon>Fungi</taxon>
        <taxon>Dikarya</taxon>
        <taxon>Basidiomycota</taxon>
        <taxon>Agaricomycotina</taxon>
        <taxon>Tremellomycetes</taxon>
        <taxon>Tremellales</taxon>
        <taxon>Cryptococcaceae</taxon>
        <taxon>Cryptococcus</taxon>
    </lineage>
</organism>
<dbReference type="VEuPathDB" id="FungiDB:L203_05195"/>
<dbReference type="PANTHER" id="PTHR12297">
    <property type="entry name" value="HYPOXIA-INDUCBILE GENE 1 HIG1 -RELATED"/>
    <property type="match status" value="1"/>
</dbReference>
<dbReference type="InterPro" id="IPR007667">
    <property type="entry name" value="Hypoxia_induced_domain"/>
</dbReference>
<dbReference type="Pfam" id="PF04588">
    <property type="entry name" value="HIG_1_N"/>
    <property type="match status" value="1"/>
</dbReference>
<dbReference type="Gene3D" id="6.10.140.1320">
    <property type="match status" value="1"/>
</dbReference>
<keyword evidence="4" id="KW-0496">Mitochondrion</keyword>
<comment type="subcellular location">
    <subcellularLocation>
        <location evidence="1">Mitochondrion membrane</location>
    </subcellularLocation>
</comment>
<dbReference type="Proteomes" id="UP000094043">
    <property type="component" value="Chromosome 1"/>
</dbReference>
<evidence type="ECO:0000256" key="2">
    <source>
        <dbReference type="ARBA" id="ARBA00022692"/>
    </source>
</evidence>
<sequence>MDFPVASEKPKSWPQKIWQKCKEQPAVPVGAGATIAALLGASYHLRKGNRTQFNRFLRFRIYAQGLTVVALVIYGTIELAEKERTGVAYRKDDKIVMYPSSTPPSSAPMEPTSEPSALPEHLSSIVDATKSSSAYPLRKEERMNISEFSKRLREAETLQKEEDNAKRGLL</sequence>
<evidence type="ECO:0000313" key="6">
    <source>
        <dbReference type="EMBL" id="WVN85842.1"/>
    </source>
</evidence>
<dbReference type="GO" id="GO:0097250">
    <property type="term" value="P:mitochondrial respirasome assembly"/>
    <property type="evidence" value="ECO:0007669"/>
    <property type="project" value="TreeGrafter"/>
</dbReference>
<dbReference type="GO" id="GO:0031966">
    <property type="term" value="C:mitochondrial membrane"/>
    <property type="evidence" value="ECO:0007669"/>
    <property type="project" value="UniProtKB-SubCell"/>
</dbReference>
<dbReference type="PROSITE" id="PS51503">
    <property type="entry name" value="HIG1"/>
    <property type="match status" value="1"/>
</dbReference>
<reference evidence="6" key="2">
    <citation type="journal article" date="2022" name="Elife">
        <title>Obligate sexual reproduction of a homothallic fungus closely related to the Cryptococcus pathogenic species complex.</title>
        <authorList>
            <person name="Passer A.R."/>
            <person name="Clancey S.A."/>
            <person name="Shea T."/>
            <person name="David-Palma M."/>
            <person name="Averette A.F."/>
            <person name="Boekhout T."/>
            <person name="Porcel B.M."/>
            <person name="Nowrousian M."/>
            <person name="Cuomo C.A."/>
            <person name="Sun S."/>
            <person name="Heitman J."/>
            <person name="Coelho M.A."/>
        </authorList>
    </citation>
    <scope>NUCLEOTIDE SEQUENCE</scope>
    <source>
        <strain evidence="6">CBS 7841</strain>
    </source>
</reference>
<dbReference type="KEGG" id="cdep:91085208"/>
<keyword evidence="3" id="KW-1133">Transmembrane helix</keyword>
<reference evidence="6" key="1">
    <citation type="submission" date="2016-06" db="EMBL/GenBank/DDBJ databases">
        <authorList>
            <person name="Cuomo C."/>
            <person name="Litvintseva A."/>
            <person name="Heitman J."/>
            <person name="Chen Y."/>
            <person name="Sun S."/>
            <person name="Springer D."/>
            <person name="Dromer F."/>
            <person name="Young S."/>
            <person name="Zeng Q."/>
            <person name="Chapman S."/>
            <person name="Gujja S."/>
            <person name="Saif S."/>
            <person name="Birren B."/>
        </authorList>
    </citation>
    <scope>NUCLEOTIDE SEQUENCE</scope>
    <source>
        <strain evidence="6">CBS 7841</strain>
    </source>
</reference>
<gene>
    <name evidence="6" type="ORF">L203_100994</name>
</gene>
<reference evidence="6" key="3">
    <citation type="submission" date="2024-01" db="EMBL/GenBank/DDBJ databases">
        <authorList>
            <person name="Coelho M.A."/>
            <person name="David-Palma M."/>
            <person name="Shea T."/>
            <person name="Sun S."/>
            <person name="Cuomo C.A."/>
            <person name="Heitman J."/>
        </authorList>
    </citation>
    <scope>NUCLEOTIDE SEQUENCE</scope>
    <source>
        <strain evidence="6">CBS 7841</strain>
    </source>
</reference>
<evidence type="ECO:0000256" key="3">
    <source>
        <dbReference type="ARBA" id="ARBA00022989"/>
    </source>
</evidence>
<dbReference type="PANTHER" id="PTHR12297:SF3">
    <property type="entry name" value="HIG1 DOMAIN FAMILY MEMBER 1A"/>
    <property type="match status" value="1"/>
</dbReference>
<evidence type="ECO:0000256" key="4">
    <source>
        <dbReference type="ARBA" id="ARBA00023128"/>
    </source>
</evidence>
<dbReference type="AlphaFoldDB" id="A0A1E3I9J3"/>
<keyword evidence="5" id="KW-0472">Membrane</keyword>
<keyword evidence="2" id="KW-0812">Transmembrane</keyword>
<keyword evidence="7" id="KW-1185">Reference proteome</keyword>
<dbReference type="EMBL" id="CP143784">
    <property type="protein sequence ID" value="WVN85842.1"/>
    <property type="molecule type" value="Genomic_DNA"/>
</dbReference>
<evidence type="ECO:0000256" key="1">
    <source>
        <dbReference type="ARBA" id="ARBA00004325"/>
    </source>
</evidence>
<evidence type="ECO:0000313" key="7">
    <source>
        <dbReference type="Proteomes" id="UP000094043"/>
    </source>
</evidence>
<proteinExistence type="predicted"/>
<dbReference type="RefSeq" id="XP_066066542.1">
    <property type="nucleotide sequence ID" value="XM_066210445.1"/>
</dbReference>
<evidence type="ECO:0000256" key="5">
    <source>
        <dbReference type="ARBA" id="ARBA00023136"/>
    </source>
</evidence>
<accession>A0A1E3I9J3</accession>
<dbReference type="InterPro" id="IPR050355">
    <property type="entry name" value="RCF1"/>
</dbReference>
<protein>
    <submittedName>
        <fullName evidence="6">Uncharacterized protein</fullName>
    </submittedName>
</protein>